<reference evidence="3" key="1">
    <citation type="journal article" date="2019" name="Int. J. Syst. Evol. Microbiol.">
        <title>The Global Catalogue of Microorganisms (GCM) 10K type strain sequencing project: providing services to taxonomists for standard genome sequencing and annotation.</title>
        <authorList>
            <consortium name="The Broad Institute Genomics Platform"/>
            <consortium name="The Broad Institute Genome Sequencing Center for Infectious Disease"/>
            <person name="Wu L."/>
            <person name="Ma J."/>
        </authorList>
    </citation>
    <scope>NUCLEOTIDE SEQUENCE [LARGE SCALE GENOMIC DNA]</scope>
    <source>
        <strain evidence="3">CCUG 38813</strain>
    </source>
</reference>
<dbReference type="GO" id="GO:0016787">
    <property type="term" value="F:hydrolase activity"/>
    <property type="evidence" value="ECO:0007669"/>
    <property type="project" value="UniProtKB-KW"/>
</dbReference>
<evidence type="ECO:0000313" key="2">
    <source>
        <dbReference type="EMBL" id="MFC5513937.1"/>
    </source>
</evidence>
<dbReference type="PANTHER" id="PTHR12277:SF79">
    <property type="entry name" value="XAA-PRO DIPEPTIDYL-PEPTIDASE-RELATED"/>
    <property type="match status" value="1"/>
</dbReference>
<organism evidence="2 3">
    <name type="scientific">Massilia jejuensis</name>
    <dbReference type="NCBI Taxonomy" id="648894"/>
    <lineage>
        <taxon>Bacteria</taxon>
        <taxon>Pseudomonadati</taxon>
        <taxon>Pseudomonadota</taxon>
        <taxon>Betaproteobacteria</taxon>
        <taxon>Burkholderiales</taxon>
        <taxon>Oxalobacteraceae</taxon>
        <taxon>Telluria group</taxon>
        <taxon>Massilia</taxon>
    </lineage>
</organism>
<dbReference type="Proteomes" id="UP001596031">
    <property type="component" value="Unassembled WGS sequence"/>
</dbReference>
<name>A0ABW0PQK6_9BURK</name>
<evidence type="ECO:0000259" key="1">
    <source>
        <dbReference type="Pfam" id="PF00561"/>
    </source>
</evidence>
<dbReference type="EMBL" id="JBHSMS010000080">
    <property type="protein sequence ID" value="MFC5513937.1"/>
    <property type="molecule type" value="Genomic_DNA"/>
</dbReference>
<proteinExistence type="predicted"/>
<keyword evidence="3" id="KW-1185">Reference proteome</keyword>
<feature type="domain" description="AB hydrolase-1" evidence="1">
    <location>
        <begin position="69"/>
        <end position="185"/>
    </location>
</feature>
<comment type="caution">
    <text evidence="2">The sequence shown here is derived from an EMBL/GenBank/DDBJ whole genome shotgun (WGS) entry which is preliminary data.</text>
</comment>
<dbReference type="PANTHER" id="PTHR12277">
    <property type="entry name" value="ALPHA/BETA HYDROLASE DOMAIN-CONTAINING PROTEIN"/>
    <property type="match status" value="1"/>
</dbReference>
<protein>
    <submittedName>
        <fullName evidence="2">Alpha/beta hydrolase</fullName>
    </submittedName>
</protein>
<evidence type="ECO:0000313" key="3">
    <source>
        <dbReference type="Proteomes" id="UP001596031"/>
    </source>
</evidence>
<dbReference type="Gene3D" id="3.40.50.1820">
    <property type="entry name" value="alpha/beta hydrolase"/>
    <property type="match status" value="2"/>
</dbReference>
<keyword evidence="2" id="KW-0378">Hydrolase</keyword>
<accession>A0ABW0PQK6</accession>
<dbReference type="SUPFAM" id="SSF53474">
    <property type="entry name" value="alpha/beta-Hydrolases"/>
    <property type="match status" value="1"/>
</dbReference>
<gene>
    <name evidence="2" type="ORF">ACFPOU_22805</name>
</gene>
<sequence>MQKTLGTLFLLGIAAYSAACLALFLLQRSLIYFPPAQALVRAPQVSTMTVPGAVVTISERPRPGTKALIYLGGNAEDVSMSLPQLDDAFPDHALYLLHYRGYTGSTGKPSEQALVADALRLFDRVAAAHAEVVLVGRSLGSSIALQVASRRPVHKLVLVTPFDSLAGLAARQFPFFPVRWLLRDRYEAAPHAPRVRAPTLVLAAGQDEIVPARSTARLVARFAPGVARHEVIEGSGHNTISDSAAYAAALRWAR</sequence>
<dbReference type="RefSeq" id="WP_379727072.1">
    <property type="nucleotide sequence ID" value="NZ_JBHSMS010000080.1"/>
</dbReference>
<dbReference type="InterPro" id="IPR000073">
    <property type="entry name" value="AB_hydrolase_1"/>
</dbReference>
<dbReference type="Pfam" id="PF00561">
    <property type="entry name" value="Abhydrolase_1"/>
    <property type="match status" value="1"/>
</dbReference>
<dbReference type="InterPro" id="IPR029058">
    <property type="entry name" value="AB_hydrolase_fold"/>
</dbReference>